<evidence type="ECO:0000256" key="1">
    <source>
        <dbReference type="SAM" id="MobiDB-lite"/>
    </source>
</evidence>
<dbReference type="RefSeq" id="WP_007261499.1">
    <property type="nucleotide sequence ID" value="NZ_AOHZ01000106.1"/>
</dbReference>
<proteinExistence type="predicted"/>
<accession>L9WKT8</accession>
<name>L9WKT8_9EURY</name>
<dbReference type="EMBL" id="AOHZ01000106">
    <property type="protein sequence ID" value="ELY48968.1"/>
    <property type="molecule type" value="Genomic_DNA"/>
</dbReference>
<organism evidence="2 3">
    <name type="scientific">Natronolimnohabitans innermongolicus JCM 12255</name>
    <dbReference type="NCBI Taxonomy" id="1227499"/>
    <lineage>
        <taxon>Archaea</taxon>
        <taxon>Methanobacteriati</taxon>
        <taxon>Methanobacteriota</taxon>
        <taxon>Stenosarchaea group</taxon>
        <taxon>Halobacteria</taxon>
        <taxon>Halobacteriales</taxon>
        <taxon>Natrialbaceae</taxon>
        <taxon>Natronolimnohabitans</taxon>
    </lineage>
</organism>
<feature type="region of interest" description="Disordered" evidence="1">
    <location>
        <begin position="1"/>
        <end position="108"/>
    </location>
</feature>
<evidence type="ECO:0000313" key="3">
    <source>
        <dbReference type="Proteomes" id="UP000011602"/>
    </source>
</evidence>
<dbReference type="Proteomes" id="UP000011602">
    <property type="component" value="Unassembled WGS sequence"/>
</dbReference>
<protein>
    <submittedName>
        <fullName evidence="2">Uncharacterized protein</fullName>
    </submittedName>
</protein>
<keyword evidence="3" id="KW-1185">Reference proteome</keyword>
<dbReference type="AlphaFoldDB" id="L9WKT8"/>
<evidence type="ECO:0000313" key="2">
    <source>
        <dbReference type="EMBL" id="ELY48968.1"/>
    </source>
</evidence>
<gene>
    <name evidence="2" type="ORF">C493_21266</name>
</gene>
<reference evidence="2 3" key="1">
    <citation type="journal article" date="2014" name="PLoS Genet.">
        <title>Phylogenetically driven sequencing of extremely halophilic archaea reveals strategies for static and dynamic osmo-response.</title>
        <authorList>
            <person name="Becker E.A."/>
            <person name="Seitzer P.M."/>
            <person name="Tritt A."/>
            <person name="Larsen D."/>
            <person name="Krusor M."/>
            <person name="Yao A.I."/>
            <person name="Wu D."/>
            <person name="Madern D."/>
            <person name="Eisen J.A."/>
            <person name="Darling A.E."/>
            <person name="Facciotti M.T."/>
        </authorList>
    </citation>
    <scope>NUCLEOTIDE SEQUENCE [LARGE SCALE GENOMIC DNA]</scope>
    <source>
        <strain evidence="2 3">JCM 12255</strain>
    </source>
</reference>
<comment type="caution">
    <text evidence="2">The sequence shown here is derived from an EMBL/GenBank/DDBJ whole genome shotgun (WGS) entry which is preliminary data.</text>
</comment>
<feature type="compositionally biased region" description="Basic and acidic residues" evidence="1">
    <location>
        <begin position="84"/>
        <end position="96"/>
    </location>
</feature>
<dbReference type="STRING" id="1227499.C493_21266"/>
<sequence length="108" mass="11856">MPDVASAQYRDGEANDAQQPLFYYGRTRERPFLERPPNSDSSFHVLPAERSPLLGADSSDDPEGPLSSGHTAEPRAVRVASDSPRGRKLDRDRSDGPRPNPIPTEGSR</sequence>